<dbReference type="Proteomes" id="UP000824023">
    <property type="component" value="Unassembled WGS sequence"/>
</dbReference>
<dbReference type="GO" id="GO:0016746">
    <property type="term" value="F:acyltransferase activity"/>
    <property type="evidence" value="ECO:0007669"/>
    <property type="project" value="UniProtKB-KW"/>
</dbReference>
<reference evidence="2" key="2">
    <citation type="submission" date="2021-04" db="EMBL/GenBank/DDBJ databases">
        <authorList>
            <person name="Gilroy R."/>
        </authorList>
    </citation>
    <scope>NUCLEOTIDE SEQUENCE</scope>
    <source>
        <strain evidence="2">ChiHjej12B11-24981</strain>
    </source>
</reference>
<keyword evidence="2" id="KW-0808">Transferase</keyword>
<dbReference type="AlphaFoldDB" id="A0A9D2CX97"/>
<keyword evidence="2" id="KW-0012">Acyltransferase</keyword>
<comment type="caution">
    <text evidence="2">The sequence shown here is derived from an EMBL/GenBank/DDBJ whole genome shotgun (WGS) entry which is preliminary data.</text>
</comment>
<accession>A0A9D2CX97</accession>
<gene>
    <name evidence="2" type="ORF">H9819_08445</name>
</gene>
<evidence type="ECO:0000256" key="1">
    <source>
        <dbReference type="SAM" id="Phobius"/>
    </source>
</evidence>
<keyword evidence="1" id="KW-0812">Transmembrane</keyword>
<feature type="transmembrane region" description="Helical" evidence="1">
    <location>
        <begin position="50"/>
        <end position="70"/>
    </location>
</feature>
<name>A0A9D2CX97_9BACE</name>
<proteinExistence type="predicted"/>
<evidence type="ECO:0000313" key="3">
    <source>
        <dbReference type="Proteomes" id="UP000824023"/>
    </source>
</evidence>
<protein>
    <submittedName>
        <fullName evidence="2">Acyltransferase family protein</fullName>
    </submittedName>
</protein>
<evidence type="ECO:0000313" key="2">
    <source>
        <dbReference type="EMBL" id="HIZ02256.1"/>
    </source>
</evidence>
<sequence length="165" mass="18298">MVVMGTVLGACYYFFAQGEGFAQIGHVSGSLVLAALMAVPCVGGEGNVLNGVYNAVCILLVFPLVVLMGAGSRLTDARSVRVCTFLGELSYPLYITHYPLIYMQMSWVWAHPDAPLYAHVMVSLGVFFLAIFQAWACLKLYDLPVREWLKRHWLMKTNNTTQNKA</sequence>
<keyword evidence="1" id="KW-0472">Membrane</keyword>
<reference evidence="2" key="1">
    <citation type="journal article" date="2021" name="PeerJ">
        <title>Extensive microbial diversity within the chicken gut microbiome revealed by metagenomics and culture.</title>
        <authorList>
            <person name="Gilroy R."/>
            <person name="Ravi A."/>
            <person name="Getino M."/>
            <person name="Pursley I."/>
            <person name="Horton D.L."/>
            <person name="Alikhan N.F."/>
            <person name="Baker D."/>
            <person name="Gharbi K."/>
            <person name="Hall N."/>
            <person name="Watson M."/>
            <person name="Adriaenssens E.M."/>
            <person name="Foster-Nyarko E."/>
            <person name="Jarju S."/>
            <person name="Secka A."/>
            <person name="Antonio M."/>
            <person name="Oren A."/>
            <person name="Chaudhuri R.R."/>
            <person name="La Ragione R."/>
            <person name="Hildebrand F."/>
            <person name="Pallen M.J."/>
        </authorList>
    </citation>
    <scope>NUCLEOTIDE SEQUENCE</scope>
    <source>
        <strain evidence="2">ChiHjej12B11-24981</strain>
    </source>
</reference>
<feature type="transmembrane region" description="Helical" evidence="1">
    <location>
        <begin position="116"/>
        <end position="141"/>
    </location>
</feature>
<keyword evidence="1" id="KW-1133">Transmembrane helix</keyword>
<dbReference type="EMBL" id="DXCK01000113">
    <property type="protein sequence ID" value="HIZ02256.1"/>
    <property type="molecule type" value="Genomic_DNA"/>
</dbReference>
<organism evidence="2 3">
    <name type="scientific">Candidatus Bacteroides merdipullorum</name>
    <dbReference type="NCBI Taxonomy" id="2838474"/>
    <lineage>
        <taxon>Bacteria</taxon>
        <taxon>Pseudomonadati</taxon>
        <taxon>Bacteroidota</taxon>
        <taxon>Bacteroidia</taxon>
        <taxon>Bacteroidales</taxon>
        <taxon>Bacteroidaceae</taxon>
        <taxon>Bacteroides</taxon>
    </lineage>
</organism>